<evidence type="ECO:0000259" key="5">
    <source>
        <dbReference type="PROSITE" id="PS50072"/>
    </source>
</evidence>
<dbReference type="InterPro" id="IPR002130">
    <property type="entry name" value="Cyclophilin-type_PPIase_dom"/>
</dbReference>
<dbReference type="SUPFAM" id="SSF50891">
    <property type="entry name" value="Cyclophilin-like"/>
    <property type="match status" value="1"/>
</dbReference>
<accession>A0A075FMY6</accession>
<dbReference type="InterPro" id="IPR029000">
    <property type="entry name" value="Cyclophilin-like_dom_sf"/>
</dbReference>
<keyword evidence="3 6" id="KW-0413">Isomerase</keyword>
<evidence type="ECO:0000256" key="1">
    <source>
        <dbReference type="ARBA" id="ARBA00013194"/>
    </source>
</evidence>
<dbReference type="EMBL" id="KF900327">
    <property type="protein sequence ID" value="AIE91082.1"/>
    <property type="molecule type" value="Genomic_DNA"/>
</dbReference>
<dbReference type="PANTHER" id="PTHR45625">
    <property type="entry name" value="PEPTIDYL-PROLYL CIS-TRANS ISOMERASE-RELATED"/>
    <property type="match status" value="1"/>
</dbReference>
<dbReference type="CDD" id="cd00317">
    <property type="entry name" value="cyclophilin"/>
    <property type="match status" value="1"/>
</dbReference>
<keyword evidence="2" id="KW-0697">Rotamase</keyword>
<dbReference type="PROSITE" id="PS00170">
    <property type="entry name" value="CSA_PPIASE_1"/>
    <property type="match status" value="1"/>
</dbReference>
<dbReference type="PANTHER" id="PTHR45625:SF4">
    <property type="entry name" value="PEPTIDYLPROLYL ISOMERASE DOMAIN AND WD REPEAT-CONTAINING PROTEIN 1"/>
    <property type="match status" value="1"/>
</dbReference>
<dbReference type="EC" id="5.2.1.8" evidence="1"/>
<dbReference type="InterPro" id="IPR024936">
    <property type="entry name" value="Cyclophilin-type_PPIase"/>
</dbReference>
<dbReference type="GO" id="GO:0003755">
    <property type="term" value="F:peptidyl-prolyl cis-trans isomerase activity"/>
    <property type="evidence" value="ECO:0007669"/>
    <property type="project" value="UniProtKB-KW"/>
</dbReference>
<feature type="domain" description="PPIase cyclophilin-type" evidence="5">
    <location>
        <begin position="1"/>
        <end position="162"/>
    </location>
</feature>
<evidence type="ECO:0000313" key="6">
    <source>
        <dbReference type="EMBL" id="AIE91082.1"/>
    </source>
</evidence>
<feature type="region of interest" description="Disordered" evidence="4">
    <location>
        <begin position="142"/>
        <end position="164"/>
    </location>
</feature>
<name>A0A075FMY6_9EURY</name>
<dbReference type="Gene3D" id="2.40.100.10">
    <property type="entry name" value="Cyclophilin-like"/>
    <property type="match status" value="1"/>
</dbReference>
<dbReference type="InterPro" id="IPR044666">
    <property type="entry name" value="Cyclophilin_A-like"/>
</dbReference>
<dbReference type="PROSITE" id="PS50072">
    <property type="entry name" value="CSA_PPIASE_2"/>
    <property type="match status" value="1"/>
</dbReference>
<reference evidence="6" key="1">
    <citation type="journal article" date="2014" name="Genome Biol. Evol.">
        <title>Pangenome evidence for extensive interdomain horizontal transfer affecting lineage core and shell genes in uncultured planktonic thaumarchaeota and euryarchaeota.</title>
        <authorList>
            <person name="Deschamps P."/>
            <person name="Zivanovic Y."/>
            <person name="Moreira D."/>
            <person name="Rodriguez-Valera F."/>
            <person name="Lopez-Garcia P."/>
        </authorList>
    </citation>
    <scope>NUCLEOTIDE SEQUENCE</scope>
</reference>
<sequence>MQTNMGDITIELFTDEMPVTAGNFLELVDNGYYDGLHFHRVIKGFMLQAGCPNSSDPNSPACGTGGPGYNIQDEHPSGVRYSNEVGTLSMANTGRPNSGGSQFFLNTNHNAFLDWWDGSTPSKHPVFGRVVDGMDVVKSIEGTSTDGRDKPNQPMQIISVKRIE</sequence>
<dbReference type="AlphaFoldDB" id="A0A075FMY6"/>
<dbReference type="GO" id="GO:0006457">
    <property type="term" value="P:protein folding"/>
    <property type="evidence" value="ECO:0007669"/>
    <property type="project" value="InterPro"/>
</dbReference>
<dbReference type="Pfam" id="PF00160">
    <property type="entry name" value="Pro_isomerase"/>
    <property type="match status" value="1"/>
</dbReference>
<dbReference type="PRINTS" id="PR00153">
    <property type="entry name" value="CSAPPISMRASE"/>
</dbReference>
<evidence type="ECO:0000256" key="2">
    <source>
        <dbReference type="ARBA" id="ARBA00023110"/>
    </source>
</evidence>
<protein>
    <recommendedName>
        <fullName evidence="1">peptidylprolyl isomerase</fullName>
        <ecNumber evidence="1">5.2.1.8</ecNumber>
    </recommendedName>
</protein>
<dbReference type="PIRSF" id="PIRSF001467">
    <property type="entry name" value="Peptidylpro_ismrse"/>
    <property type="match status" value="1"/>
</dbReference>
<evidence type="ECO:0000256" key="4">
    <source>
        <dbReference type="SAM" id="MobiDB-lite"/>
    </source>
</evidence>
<proteinExistence type="predicted"/>
<dbReference type="InterPro" id="IPR020892">
    <property type="entry name" value="Cyclophilin-type_PPIase_CS"/>
</dbReference>
<evidence type="ECO:0000256" key="3">
    <source>
        <dbReference type="ARBA" id="ARBA00023235"/>
    </source>
</evidence>
<organism evidence="6">
    <name type="scientific">uncultured marine group II/III euryarchaeote AD1000_105_G07</name>
    <dbReference type="NCBI Taxonomy" id="1457714"/>
    <lineage>
        <taxon>Archaea</taxon>
        <taxon>Methanobacteriati</taxon>
        <taxon>Methanobacteriota</taxon>
        <taxon>environmental samples</taxon>
    </lineage>
</organism>